<evidence type="ECO:0000259" key="8">
    <source>
        <dbReference type="PROSITE" id="PS50928"/>
    </source>
</evidence>
<organism evidence="9 10">
    <name type="scientific">Amycolatopsis rhizosphaerae</name>
    <dbReference type="NCBI Taxonomy" id="2053003"/>
    <lineage>
        <taxon>Bacteria</taxon>
        <taxon>Bacillati</taxon>
        <taxon>Actinomycetota</taxon>
        <taxon>Actinomycetes</taxon>
        <taxon>Pseudonocardiales</taxon>
        <taxon>Pseudonocardiaceae</taxon>
        <taxon>Amycolatopsis</taxon>
    </lineage>
</organism>
<evidence type="ECO:0000313" key="9">
    <source>
        <dbReference type="EMBL" id="TVT51710.1"/>
    </source>
</evidence>
<comment type="similarity">
    <text evidence="7">Belongs to the binding-protein-dependent transport system permease family.</text>
</comment>
<dbReference type="RefSeq" id="WP_144588289.1">
    <property type="nucleotide sequence ID" value="NZ_VJWX01000117.1"/>
</dbReference>
<name>A0A558CSG7_9PSEU</name>
<keyword evidence="6 7" id="KW-0472">Membrane</keyword>
<accession>A0A558CSG7</accession>
<dbReference type="EMBL" id="VJWX01000117">
    <property type="protein sequence ID" value="TVT51710.1"/>
    <property type="molecule type" value="Genomic_DNA"/>
</dbReference>
<dbReference type="GO" id="GO:0005886">
    <property type="term" value="C:plasma membrane"/>
    <property type="evidence" value="ECO:0007669"/>
    <property type="project" value="UniProtKB-SubCell"/>
</dbReference>
<evidence type="ECO:0000256" key="7">
    <source>
        <dbReference type="RuleBase" id="RU363032"/>
    </source>
</evidence>
<dbReference type="PANTHER" id="PTHR43227:SF8">
    <property type="entry name" value="DIACETYLCHITOBIOSE UPTAKE SYSTEM PERMEASE PROTEIN DASB"/>
    <property type="match status" value="1"/>
</dbReference>
<dbReference type="GO" id="GO:0055085">
    <property type="term" value="P:transmembrane transport"/>
    <property type="evidence" value="ECO:0007669"/>
    <property type="project" value="InterPro"/>
</dbReference>
<feature type="transmembrane region" description="Helical" evidence="7">
    <location>
        <begin position="161"/>
        <end position="183"/>
    </location>
</feature>
<evidence type="ECO:0000256" key="2">
    <source>
        <dbReference type="ARBA" id="ARBA00022448"/>
    </source>
</evidence>
<dbReference type="Pfam" id="PF00528">
    <property type="entry name" value="BPD_transp_1"/>
    <property type="match status" value="1"/>
</dbReference>
<feature type="transmembrane region" description="Helical" evidence="7">
    <location>
        <begin position="76"/>
        <end position="96"/>
    </location>
</feature>
<proteinExistence type="inferred from homology"/>
<feature type="transmembrane region" description="Helical" evidence="7">
    <location>
        <begin position="223"/>
        <end position="242"/>
    </location>
</feature>
<keyword evidence="3" id="KW-1003">Cell membrane</keyword>
<dbReference type="InterPro" id="IPR000515">
    <property type="entry name" value="MetI-like"/>
</dbReference>
<dbReference type="OrthoDB" id="3810889at2"/>
<feature type="transmembrane region" description="Helical" evidence="7">
    <location>
        <begin position="108"/>
        <end position="129"/>
    </location>
</feature>
<keyword evidence="5 7" id="KW-1133">Transmembrane helix</keyword>
<dbReference type="InterPro" id="IPR035906">
    <property type="entry name" value="MetI-like_sf"/>
</dbReference>
<dbReference type="PANTHER" id="PTHR43227">
    <property type="entry name" value="BLL4140 PROTEIN"/>
    <property type="match status" value="1"/>
</dbReference>
<dbReference type="Proteomes" id="UP000320011">
    <property type="component" value="Unassembled WGS sequence"/>
</dbReference>
<reference evidence="9 10" key="1">
    <citation type="submission" date="2019-07" db="EMBL/GenBank/DDBJ databases">
        <authorList>
            <person name="Duangmal K."/>
            <person name="Teo W.F.A."/>
        </authorList>
    </citation>
    <scope>NUCLEOTIDE SEQUENCE [LARGE SCALE GENOMIC DNA]</scope>
    <source>
        <strain evidence="9 10">TBRC 6029</strain>
    </source>
</reference>
<evidence type="ECO:0000256" key="6">
    <source>
        <dbReference type="ARBA" id="ARBA00023136"/>
    </source>
</evidence>
<evidence type="ECO:0000256" key="5">
    <source>
        <dbReference type="ARBA" id="ARBA00022989"/>
    </source>
</evidence>
<evidence type="ECO:0000256" key="4">
    <source>
        <dbReference type="ARBA" id="ARBA00022692"/>
    </source>
</evidence>
<dbReference type="CDD" id="cd06261">
    <property type="entry name" value="TM_PBP2"/>
    <property type="match status" value="1"/>
</dbReference>
<dbReference type="InterPro" id="IPR050809">
    <property type="entry name" value="UgpAE/MalFG_permease"/>
</dbReference>
<dbReference type="PROSITE" id="PS50928">
    <property type="entry name" value="ABC_TM1"/>
    <property type="match status" value="1"/>
</dbReference>
<sequence length="306" mass="33985">MTTVSTERATAGAASRFRTGPWLLLLPSILFMVLLFGWPLVQGVITAFDDGGRFGLAAWRRLFGDPYFLRALRNTLLLIVVVVPVQLVLAVAMSLLAQARPRWLSGHFYLWTVPLAVSELAAGLVWLSVFDSHGYLNSLLVSWGLSDTGVQWLSYTNTGTMLLAVAVAEVWRATSLVFVIVVAGMQLIPRDYDEAAQVFGASFRQRLWHVTLPQLRPSLQVALILRTILALQAFAVAQALTGRDFPLLMGETYQWYVNLQNPPVASAAALVVLALSLLTAVLYLRTMRHPDRPDRVRVSRRTQEAR</sequence>
<protein>
    <submittedName>
        <fullName evidence="9">Sugar ABC transporter permease</fullName>
    </submittedName>
</protein>
<keyword evidence="2 7" id="KW-0813">Transport</keyword>
<dbReference type="SUPFAM" id="SSF161098">
    <property type="entry name" value="MetI-like"/>
    <property type="match status" value="1"/>
</dbReference>
<comment type="caution">
    <text evidence="9">The sequence shown here is derived from an EMBL/GenBank/DDBJ whole genome shotgun (WGS) entry which is preliminary data.</text>
</comment>
<feature type="transmembrane region" description="Helical" evidence="7">
    <location>
        <begin position="21"/>
        <end position="41"/>
    </location>
</feature>
<evidence type="ECO:0000256" key="1">
    <source>
        <dbReference type="ARBA" id="ARBA00004651"/>
    </source>
</evidence>
<feature type="domain" description="ABC transmembrane type-1" evidence="8">
    <location>
        <begin position="72"/>
        <end position="283"/>
    </location>
</feature>
<dbReference type="AlphaFoldDB" id="A0A558CSG7"/>
<dbReference type="Gene3D" id="1.10.3720.10">
    <property type="entry name" value="MetI-like"/>
    <property type="match status" value="1"/>
</dbReference>
<feature type="transmembrane region" description="Helical" evidence="7">
    <location>
        <begin position="262"/>
        <end position="284"/>
    </location>
</feature>
<gene>
    <name evidence="9" type="ORF">FNH05_14225</name>
</gene>
<keyword evidence="4 7" id="KW-0812">Transmembrane</keyword>
<evidence type="ECO:0000256" key="3">
    <source>
        <dbReference type="ARBA" id="ARBA00022475"/>
    </source>
</evidence>
<keyword evidence="10" id="KW-1185">Reference proteome</keyword>
<reference evidence="9 10" key="2">
    <citation type="submission" date="2019-08" db="EMBL/GenBank/DDBJ databases">
        <title>Amycolatopsis acidicola sp. nov., isolated from peat swamp forest soil.</title>
        <authorList>
            <person name="Srisuk N."/>
        </authorList>
    </citation>
    <scope>NUCLEOTIDE SEQUENCE [LARGE SCALE GENOMIC DNA]</scope>
    <source>
        <strain evidence="9 10">TBRC 6029</strain>
    </source>
</reference>
<evidence type="ECO:0000313" key="10">
    <source>
        <dbReference type="Proteomes" id="UP000320011"/>
    </source>
</evidence>
<comment type="subcellular location">
    <subcellularLocation>
        <location evidence="1 7">Cell membrane</location>
        <topology evidence="1 7">Multi-pass membrane protein</topology>
    </subcellularLocation>
</comment>